<dbReference type="GO" id="GO:0043565">
    <property type="term" value="F:sequence-specific DNA binding"/>
    <property type="evidence" value="ECO:0007669"/>
    <property type="project" value="InterPro"/>
</dbReference>
<dbReference type="InterPro" id="IPR005412">
    <property type="entry name" value="Fis_DNA-bd"/>
</dbReference>
<evidence type="ECO:0000259" key="4">
    <source>
        <dbReference type="Pfam" id="PF02954"/>
    </source>
</evidence>
<dbReference type="InterPro" id="IPR002197">
    <property type="entry name" value="HTH_Fis"/>
</dbReference>
<name>A0A084IL08_SALHC</name>
<proteinExistence type="inferred from homology"/>
<dbReference type="PANTHER" id="PTHR47918">
    <property type="entry name" value="DNA-BINDING PROTEIN FIS"/>
    <property type="match status" value="1"/>
</dbReference>
<dbReference type="STRING" id="1304275.C41B8_10198"/>
<dbReference type="InterPro" id="IPR009057">
    <property type="entry name" value="Homeodomain-like_sf"/>
</dbReference>
<dbReference type="InterPro" id="IPR050207">
    <property type="entry name" value="Trans_regulatory_Fis"/>
</dbReference>
<dbReference type="Proteomes" id="UP000028302">
    <property type="component" value="Unassembled WGS sequence"/>
</dbReference>
<reference evidence="5 6" key="1">
    <citation type="submission" date="2013-03" db="EMBL/GenBank/DDBJ databases">
        <title>Salinisphaera hydrothermalis C41B8 Genome Sequencing.</title>
        <authorList>
            <person name="Li C."/>
            <person name="Lai Q."/>
            <person name="Shao Z."/>
        </authorList>
    </citation>
    <scope>NUCLEOTIDE SEQUENCE [LARGE SCALE GENOMIC DNA]</scope>
    <source>
        <strain evidence="5 6">C41B8</strain>
    </source>
</reference>
<dbReference type="AlphaFoldDB" id="A0A084IL08"/>
<dbReference type="PIRSF" id="PIRSF002097">
    <property type="entry name" value="DNA-binding_Fis"/>
    <property type="match status" value="1"/>
</dbReference>
<keyword evidence="6" id="KW-1185">Reference proteome</keyword>
<evidence type="ECO:0000256" key="2">
    <source>
        <dbReference type="ARBA" id="ARBA00023125"/>
    </source>
</evidence>
<evidence type="ECO:0000256" key="3">
    <source>
        <dbReference type="ARBA" id="ARBA00029540"/>
    </source>
</evidence>
<evidence type="ECO:0000313" key="6">
    <source>
        <dbReference type="Proteomes" id="UP000028302"/>
    </source>
</evidence>
<keyword evidence="2 5" id="KW-0238">DNA-binding</keyword>
<dbReference type="PRINTS" id="PR01590">
    <property type="entry name" value="HTHFIS"/>
</dbReference>
<accession>A0A084IL08</accession>
<sequence>MRQADADDDNAQPLSHYVGASLDRYFESLNGSAPPTDLYRMVLEQVERPLLERVLEYNRGNQSKAATMLGINRGTLRKKLRSYNLD</sequence>
<dbReference type="PATRIC" id="fig|1304275.5.peg.2079"/>
<dbReference type="EMBL" id="APNK01000013">
    <property type="protein sequence ID" value="KEZ77392.1"/>
    <property type="molecule type" value="Genomic_DNA"/>
</dbReference>
<dbReference type="Pfam" id="PF02954">
    <property type="entry name" value="HTH_8"/>
    <property type="match status" value="1"/>
</dbReference>
<dbReference type="GO" id="GO:0006355">
    <property type="term" value="P:regulation of DNA-templated transcription"/>
    <property type="evidence" value="ECO:0007669"/>
    <property type="project" value="InterPro"/>
</dbReference>
<comment type="caution">
    <text evidence="5">The sequence shown here is derived from an EMBL/GenBank/DDBJ whole genome shotgun (WGS) entry which is preliminary data.</text>
</comment>
<evidence type="ECO:0000256" key="1">
    <source>
        <dbReference type="ARBA" id="ARBA00008559"/>
    </source>
</evidence>
<dbReference type="RefSeq" id="WP_037337550.1">
    <property type="nucleotide sequence ID" value="NZ_APNK01000013.1"/>
</dbReference>
<dbReference type="eggNOG" id="COG2901">
    <property type="taxonomic scope" value="Bacteria"/>
</dbReference>
<evidence type="ECO:0000313" key="5">
    <source>
        <dbReference type="EMBL" id="KEZ77392.1"/>
    </source>
</evidence>
<feature type="domain" description="DNA binding HTH" evidence="4">
    <location>
        <begin position="43"/>
        <end position="83"/>
    </location>
</feature>
<gene>
    <name evidence="5" type="ORF">C41B8_10198</name>
</gene>
<comment type="similarity">
    <text evidence="1">Belongs to the transcriptional regulatory Fis family.</text>
</comment>
<protein>
    <recommendedName>
        <fullName evidence="3">Putative Fis-like DNA-binding protein</fullName>
    </recommendedName>
</protein>
<dbReference type="NCBIfam" id="NF001659">
    <property type="entry name" value="PRK00430.1"/>
    <property type="match status" value="1"/>
</dbReference>
<organism evidence="5 6">
    <name type="scientific">Salinisphaera hydrothermalis (strain C41B8)</name>
    <dbReference type="NCBI Taxonomy" id="1304275"/>
    <lineage>
        <taxon>Bacteria</taxon>
        <taxon>Pseudomonadati</taxon>
        <taxon>Pseudomonadota</taxon>
        <taxon>Gammaproteobacteria</taxon>
        <taxon>Salinisphaerales</taxon>
        <taxon>Salinisphaeraceae</taxon>
        <taxon>Salinisphaera</taxon>
    </lineage>
</organism>
<dbReference type="SUPFAM" id="SSF46689">
    <property type="entry name" value="Homeodomain-like"/>
    <property type="match status" value="1"/>
</dbReference>
<dbReference type="Gene3D" id="1.10.10.60">
    <property type="entry name" value="Homeodomain-like"/>
    <property type="match status" value="1"/>
</dbReference>
<dbReference type="PANTHER" id="PTHR47918:SF1">
    <property type="entry name" value="DNA-BINDING PROTEIN FIS"/>
    <property type="match status" value="1"/>
</dbReference>